<dbReference type="Proteomes" id="UP000095767">
    <property type="component" value="Unassembled WGS sequence"/>
</dbReference>
<dbReference type="AlphaFoldDB" id="A0A1E5USG9"/>
<keyword evidence="2" id="KW-1185">Reference proteome</keyword>
<comment type="caution">
    <text evidence="1">The sequence shown here is derived from an EMBL/GenBank/DDBJ whole genome shotgun (WGS) entry which is preliminary data.</text>
</comment>
<reference evidence="1 2" key="1">
    <citation type="submission" date="2016-09" db="EMBL/GenBank/DDBJ databases">
        <title>The draft genome of Dichanthelium oligosanthes: A C3 panicoid grass species.</title>
        <authorList>
            <person name="Studer A.J."/>
            <person name="Schnable J.C."/>
            <person name="Brutnell T.P."/>
        </authorList>
    </citation>
    <scope>NUCLEOTIDE SEQUENCE [LARGE SCALE GENOMIC DNA]</scope>
    <source>
        <strain evidence="2">cv. Kellogg 1175</strain>
        <tissue evidence="1">Leaf</tissue>
    </source>
</reference>
<dbReference type="EMBL" id="LWDX02065417">
    <property type="protein sequence ID" value="OEL15800.1"/>
    <property type="molecule type" value="Genomic_DNA"/>
</dbReference>
<name>A0A1E5USG9_9POAL</name>
<gene>
    <name evidence="1" type="ORF">BAE44_0023182</name>
</gene>
<accession>A0A1E5USG9</accession>
<proteinExistence type="predicted"/>
<evidence type="ECO:0000313" key="1">
    <source>
        <dbReference type="EMBL" id="OEL15800.1"/>
    </source>
</evidence>
<organism evidence="1 2">
    <name type="scientific">Dichanthelium oligosanthes</name>
    <dbReference type="NCBI Taxonomy" id="888268"/>
    <lineage>
        <taxon>Eukaryota</taxon>
        <taxon>Viridiplantae</taxon>
        <taxon>Streptophyta</taxon>
        <taxon>Embryophyta</taxon>
        <taxon>Tracheophyta</taxon>
        <taxon>Spermatophyta</taxon>
        <taxon>Magnoliopsida</taxon>
        <taxon>Liliopsida</taxon>
        <taxon>Poales</taxon>
        <taxon>Poaceae</taxon>
        <taxon>PACMAD clade</taxon>
        <taxon>Panicoideae</taxon>
        <taxon>Panicodae</taxon>
        <taxon>Paniceae</taxon>
        <taxon>Dichantheliinae</taxon>
        <taxon>Dichanthelium</taxon>
    </lineage>
</organism>
<evidence type="ECO:0000313" key="2">
    <source>
        <dbReference type="Proteomes" id="UP000095767"/>
    </source>
</evidence>
<sequence>MSATKFPTCSRATTMSDIQAHHLQITPDSSNGFS</sequence>
<protein>
    <submittedName>
        <fullName evidence="1">Uncharacterized protein</fullName>
    </submittedName>
</protein>